<dbReference type="PANTHER" id="PTHR48111:SF1">
    <property type="entry name" value="TWO-COMPONENT RESPONSE REGULATOR ORR33"/>
    <property type="match status" value="1"/>
</dbReference>
<name>A0ABS6FA38_9FIRM</name>
<dbReference type="Proteomes" id="UP000787672">
    <property type="component" value="Unassembled WGS sequence"/>
</dbReference>
<organism evidence="10 11">
    <name type="scientific">Dysosmobacter acutus</name>
    <dbReference type="NCBI Taxonomy" id="2841504"/>
    <lineage>
        <taxon>Bacteria</taxon>
        <taxon>Bacillati</taxon>
        <taxon>Bacillota</taxon>
        <taxon>Clostridia</taxon>
        <taxon>Eubacteriales</taxon>
        <taxon>Oscillospiraceae</taxon>
        <taxon>Dysosmobacter</taxon>
    </lineage>
</organism>
<comment type="caution">
    <text evidence="10">The sequence shown here is derived from an EMBL/GenBank/DDBJ whole genome shotgun (WGS) entry which is preliminary data.</text>
</comment>
<evidence type="ECO:0000259" key="8">
    <source>
        <dbReference type="PROSITE" id="PS50110"/>
    </source>
</evidence>
<evidence type="ECO:0000256" key="6">
    <source>
        <dbReference type="PROSITE-ProRule" id="PRU00169"/>
    </source>
</evidence>
<evidence type="ECO:0000256" key="1">
    <source>
        <dbReference type="ARBA" id="ARBA00022553"/>
    </source>
</evidence>
<dbReference type="Pfam" id="PF00072">
    <property type="entry name" value="Response_reg"/>
    <property type="match status" value="1"/>
</dbReference>
<dbReference type="SMART" id="SM00448">
    <property type="entry name" value="REC"/>
    <property type="match status" value="1"/>
</dbReference>
<keyword evidence="1 6" id="KW-0597">Phosphoprotein</keyword>
<evidence type="ECO:0000256" key="5">
    <source>
        <dbReference type="ARBA" id="ARBA00023163"/>
    </source>
</evidence>
<protein>
    <submittedName>
        <fullName evidence="10">Response regulator transcription factor</fullName>
    </submittedName>
</protein>
<keyword evidence="2" id="KW-0902">Two-component regulatory system</keyword>
<keyword evidence="4 7" id="KW-0238">DNA-binding</keyword>
<evidence type="ECO:0000256" key="4">
    <source>
        <dbReference type="ARBA" id="ARBA00023125"/>
    </source>
</evidence>
<dbReference type="InterPro" id="IPR001867">
    <property type="entry name" value="OmpR/PhoB-type_DNA-bd"/>
</dbReference>
<dbReference type="InterPro" id="IPR039420">
    <property type="entry name" value="WalR-like"/>
</dbReference>
<keyword evidence="3" id="KW-0805">Transcription regulation</keyword>
<dbReference type="InterPro" id="IPR001789">
    <property type="entry name" value="Sig_transdc_resp-reg_receiver"/>
</dbReference>
<dbReference type="CDD" id="cd00383">
    <property type="entry name" value="trans_reg_C"/>
    <property type="match status" value="1"/>
</dbReference>
<accession>A0ABS6FA38</accession>
<dbReference type="EMBL" id="JAHLQN010000001">
    <property type="protein sequence ID" value="MBU5626938.1"/>
    <property type="molecule type" value="Genomic_DNA"/>
</dbReference>
<evidence type="ECO:0000259" key="9">
    <source>
        <dbReference type="PROSITE" id="PS51755"/>
    </source>
</evidence>
<keyword evidence="5" id="KW-0804">Transcription</keyword>
<dbReference type="PROSITE" id="PS51755">
    <property type="entry name" value="OMPR_PHOB"/>
    <property type="match status" value="1"/>
</dbReference>
<evidence type="ECO:0000256" key="7">
    <source>
        <dbReference type="PROSITE-ProRule" id="PRU01091"/>
    </source>
</evidence>
<evidence type="ECO:0000256" key="2">
    <source>
        <dbReference type="ARBA" id="ARBA00023012"/>
    </source>
</evidence>
<proteinExistence type="predicted"/>
<feature type="domain" description="Response regulatory" evidence="8">
    <location>
        <begin position="3"/>
        <end position="115"/>
    </location>
</feature>
<feature type="modified residue" description="4-aspartylphosphate" evidence="6">
    <location>
        <position position="52"/>
    </location>
</feature>
<evidence type="ECO:0000256" key="3">
    <source>
        <dbReference type="ARBA" id="ARBA00023015"/>
    </source>
</evidence>
<feature type="domain" description="OmpR/PhoB-type" evidence="9">
    <location>
        <begin position="122"/>
        <end position="218"/>
    </location>
</feature>
<evidence type="ECO:0000313" key="10">
    <source>
        <dbReference type="EMBL" id="MBU5626938.1"/>
    </source>
</evidence>
<dbReference type="PROSITE" id="PS50110">
    <property type="entry name" value="RESPONSE_REGULATORY"/>
    <property type="match status" value="1"/>
</dbReference>
<keyword evidence="11" id="KW-1185">Reference proteome</keyword>
<reference evidence="10 11" key="1">
    <citation type="submission" date="2021-06" db="EMBL/GenBank/DDBJ databases">
        <authorList>
            <person name="Sun Q."/>
            <person name="Li D."/>
        </authorList>
    </citation>
    <scope>NUCLEOTIDE SEQUENCE [LARGE SCALE GENOMIC DNA]</scope>
    <source>
        <strain evidence="10 11">MSJ-2</strain>
    </source>
</reference>
<dbReference type="CDD" id="cd17574">
    <property type="entry name" value="REC_OmpR"/>
    <property type="match status" value="1"/>
</dbReference>
<sequence length="218" mass="24952">MNRILIAEDEAPIANLVRTALEEAGYSCRWAPDGDAAADLMEKELFDLVLLDIMLPRVNGYELLEYSQELDVPVIFLTAKGELQDRVKGLRMGAEDYITKPFELMELLARVETVLRRCGKSGRVISLMPDIEIDTASRVVKKNGAAVALTVKEYDLLLLFCQNRNVALYRDRIYERVWGEEYLGDSRTVDLHIQRLRRKLGLEDRLVAVYKVGYRLEV</sequence>
<evidence type="ECO:0000313" key="11">
    <source>
        <dbReference type="Proteomes" id="UP000787672"/>
    </source>
</evidence>
<feature type="DNA-binding region" description="OmpR/PhoB-type" evidence="7">
    <location>
        <begin position="122"/>
        <end position="218"/>
    </location>
</feature>
<dbReference type="RefSeq" id="WP_216632358.1">
    <property type="nucleotide sequence ID" value="NZ_JAHLQN010000001.1"/>
</dbReference>
<dbReference type="PANTHER" id="PTHR48111">
    <property type="entry name" value="REGULATOR OF RPOS"/>
    <property type="match status" value="1"/>
</dbReference>
<dbReference type="Pfam" id="PF00486">
    <property type="entry name" value="Trans_reg_C"/>
    <property type="match status" value="1"/>
</dbReference>
<dbReference type="SMART" id="SM00862">
    <property type="entry name" value="Trans_reg_C"/>
    <property type="match status" value="1"/>
</dbReference>
<gene>
    <name evidence="10" type="ORF">KQI82_08460</name>
</gene>